<keyword evidence="2" id="KW-0812">Transmembrane</keyword>
<dbReference type="CDD" id="cd06530">
    <property type="entry name" value="S26_SPase_I"/>
    <property type="match status" value="1"/>
</dbReference>
<feature type="transmembrane region" description="Helical" evidence="2">
    <location>
        <begin position="5"/>
        <end position="23"/>
    </location>
</feature>
<dbReference type="AlphaFoldDB" id="A0A837IMF7"/>
<accession>A0A837IMF7</accession>
<evidence type="ECO:0000256" key="2">
    <source>
        <dbReference type="RuleBase" id="RU362042"/>
    </source>
</evidence>
<dbReference type="PANTHER" id="PTHR43390">
    <property type="entry name" value="SIGNAL PEPTIDASE I"/>
    <property type="match status" value="1"/>
</dbReference>
<dbReference type="PRINTS" id="PR00727">
    <property type="entry name" value="LEADERPTASE"/>
</dbReference>
<dbReference type="GO" id="GO:0009003">
    <property type="term" value="F:signal peptidase activity"/>
    <property type="evidence" value="ECO:0007669"/>
    <property type="project" value="UniProtKB-EC"/>
</dbReference>
<dbReference type="GO" id="GO:0004252">
    <property type="term" value="F:serine-type endopeptidase activity"/>
    <property type="evidence" value="ECO:0007669"/>
    <property type="project" value="InterPro"/>
</dbReference>
<protein>
    <recommendedName>
        <fullName evidence="2">Signal peptidase I</fullName>
        <ecNumber evidence="2">3.4.21.89</ecNumber>
    </recommendedName>
</protein>
<dbReference type="Proteomes" id="UP000034078">
    <property type="component" value="Unassembled WGS sequence"/>
</dbReference>
<comment type="subcellular location">
    <subcellularLocation>
        <location evidence="2">Membrane</location>
        <topology evidence="2">Single-pass type II membrane protein</topology>
    </subcellularLocation>
</comment>
<evidence type="ECO:0000313" key="4">
    <source>
        <dbReference type="EMBL" id="KKU01291.1"/>
    </source>
</evidence>
<dbReference type="InterPro" id="IPR036286">
    <property type="entry name" value="LexA/Signal_pep-like_sf"/>
</dbReference>
<feature type="transmembrane region" description="Helical" evidence="2">
    <location>
        <begin position="59"/>
        <end position="81"/>
    </location>
</feature>
<dbReference type="GO" id="GO:0006465">
    <property type="term" value="P:signal peptide processing"/>
    <property type="evidence" value="ECO:0007669"/>
    <property type="project" value="InterPro"/>
</dbReference>
<evidence type="ECO:0000256" key="1">
    <source>
        <dbReference type="ARBA" id="ARBA00009370"/>
    </source>
</evidence>
<dbReference type="EC" id="3.4.21.89" evidence="2"/>
<dbReference type="PANTHER" id="PTHR43390:SF1">
    <property type="entry name" value="CHLOROPLAST PROCESSING PEPTIDASE"/>
    <property type="match status" value="1"/>
</dbReference>
<keyword evidence="2" id="KW-0472">Membrane</keyword>
<feature type="domain" description="Peptidase S26" evidence="3">
    <location>
        <begin position="162"/>
        <end position="281"/>
    </location>
</feature>
<comment type="caution">
    <text evidence="2">Lacks conserved residue(s) required for the propagation of feature annotation.</text>
</comment>
<comment type="caution">
    <text evidence="4">The sequence shown here is derived from an EMBL/GenBank/DDBJ whole genome shotgun (WGS) entry which is preliminary data.</text>
</comment>
<dbReference type="SUPFAM" id="SSF51306">
    <property type="entry name" value="LexA/Signal peptidase"/>
    <property type="match status" value="1"/>
</dbReference>
<gene>
    <name evidence="4" type="ORF">UX01_C0001G0135</name>
</gene>
<dbReference type="Pfam" id="PF10502">
    <property type="entry name" value="Peptidase_S26"/>
    <property type="match status" value="1"/>
</dbReference>
<evidence type="ECO:0000259" key="3">
    <source>
        <dbReference type="Pfam" id="PF10502"/>
    </source>
</evidence>
<keyword evidence="2" id="KW-0378">Hydrolase</keyword>
<comment type="catalytic activity">
    <reaction evidence="2">
        <text>Cleavage of hydrophobic, N-terminal signal or leader sequences from secreted and periplasmic proteins.</text>
        <dbReference type="EC" id="3.4.21.89"/>
    </reaction>
</comment>
<organism evidence="4 5">
    <name type="scientific">Candidatus Collierbacteria bacterium GW2011_GWB2_45_17</name>
    <dbReference type="NCBI Taxonomy" id="1618388"/>
    <lineage>
        <taxon>Bacteria</taxon>
        <taxon>Candidatus Collieribacteriota</taxon>
    </lineage>
</organism>
<dbReference type="GO" id="GO:0016020">
    <property type="term" value="C:membrane"/>
    <property type="evidence" value="ECO:0007669"/>
    <property type="project" value="UniProtKB-SubCell"/>
</dbReference>
<evidence type="ECO:0000313" key="5">
    <source>
        <dbReference type="Proteomes" id="UP000034078"/>
    </source>
</evidence>
<dbReference type="NCBIfam" id="TIGR02227">
    <property type="entry name" value="sigpep_I_bact"/>
    <property type="match status" value="1"/>
</dbReference>
<feature type="transmembrane region" description="Helical" evidence="2">
    <location>
        <begin position="29"/>
        <end position="47"/>
    </location>
</feature>
<keyword evidence="2" id="KW-1133">Transmembrane helix</keyword>
<comment type="similarity">
    <text evidence="1 2">Belongs to the peptidase S26 family.</text>
</comment>
<proteinExistence type="inferred from homology"/>
<keyword evidence="2" id="KW-0645">Protease</keyword>
<dbReference type="Gene3D" id="2.10.109.10">
    <property type="entry name" value="Umud Fragment, subunit A"/>
    <property type="match status" value="1"/>
</dbReference>
<reference evidence="4 5" key="1">
    <citation type="journal article" date="2015" name="Nature">
        <title>rRNA introns, odd ribosomes, and small enigmatic genomes across a large radiation of phyla.</title>
        <authorList>
            <person name="Brown C.T."/>
            <person name="Hug L.A."/>
            <person name="Thomas B.C."/>
            <person name="Sharon I."/>
            <person name="Castelle C.J."/>
            <person name="Singh A."/>
            <person name="Wilkins M.J."/>
            <person name="Williams K.H."/>
            <person name="Banfield J.F."/>
        </authorList>
    </citation>
    <scope>NUCLEOTIDE SEQUENCE [LARGE SCALE GENOMIC DNA]</scope>
</reference>
<sequence>MKTIIIWLFGLGFLLGLLITLLLRMWLIVPIYLILTLVTIPPLHNFLSKRVNLKLNRVSRLILIFLLVPLSMLIATLYGFVDGTTTLKKTAQFFADDGSSLYMYPSLYWPTDKGGYDDASKNPAIASDKMIFNVFDLREGYNAGFGTIMAPFKPNLRHEIEKILKYKPSKIFNYSDIVVFNKEVQKDDKRVFIQRVIAKGGDKVRFENGYVYVNGKKIDEPYLAKDQSTYAGIFYNQEKFIKNCEEIIVPANQLFVLGDNRMLSDGDSRNFGTISEDEILGYLPKDYQTTFSKYWLKNNQMKVVSDGDSNELLTYFNQIRQKKGMSNLTTSNDLNIIIKNYLKSAIENNDFSNIPKKLATQKALQEIINRNPIGVTIIEGVYDLDTYKGYLYLVAGDANSQEAQKNSSKFAFSSFRTEIDGCMKSGTIIATFK</sequence>
<dbReference type="InterPro" id="IPR019533">
    <property type="entry name" value="Peptidase_S26"/>
</dbReference>
<name>A0A837IMF7_9BACT</name>
<dbReference type="EMBL" id="LCKO01000001">
    <property type="protein sequence ID" value="KKU01291.1"/>
    <property type="molecule type" value="Genomic_DNA"/>
</dbReference>
<dbReference type="InterPro" id="IPR000223">
    <property type="entry name" value="Pept_S26A_signal_pept_1"/>
</dbReference>